<dbReference type="GO" id="GO:0005351">
    <property type="term" value="F:carbohydrate:proton symporter activity"/>
    <property type="evidence" value="ECO:0007669"/>
    <property type="project" value="TreeGrafter"/>
</dbReference>
<sequence length="516" mass="55153">MLKPFTHPWGDGLSGVPLQVVCMVGAAAGFLDFGFDQGIANALTQNPDFFAVFPRLGDSSTILGTVLALFVLGAMLGCLTMSAIGNRVGRRPLMQFGTVCAMVGAGGMAGAQNLAMFCVFRLINGFGVGVLTSIVPSFVAEISKPRIRGLMMSLELVFAATGLMTAFWCAYGFASRTDQIGWRIPAALQGLLLFPALISLQFTPESPRFLMESGRIEEGRRVLERLHGSQYAAAAAIEIQEAIAMEHAAQEGKGYLACFSNNDQCFRYRTLLAIGVNVAQQATGINMATYYSGNILIESVGLAPNRATLVLGGLGIAGLGFTAFGCFYLMEHAGRVRTMLIGAFGCMVGQILLAAGVANQSVKAGGYVAATGLYLFLCMFSATHLPTAFVYSAEVTPLAIRTRAATLGVAVQYLVNFAVVMVTPTAIKNISWRYYMAFAIINAAMIPLIWLFCPETAGLSLEGIDELFAGGKVHVRRTVKVDRSGRLPVDQLSLEANKPHGSFEHVEKIETADNKL</sequence>
<dbReference type="SUPFAM" id="SSF103473">
    <property type="entry name" value="MFS general substrate transporter"/>
    <property type="match status" value="1"/>
</dbReference>
<evidence type="ECO:0000256" key="5">
    <source>
        <dbReference type="ARBA" id="ARBA00022989"/>
    </source>
</evidence>
<feature type="domain" description="Major facilitator superfamily (MFS) profile" evidence="10">
    <location>
        <begin position="22"/>
        <end position="457"/>
    </location>
</feature>
<dbReference type="InterPro" id="IPR050360">
    <property type="entry name" value="MFS_Sugar_Transporters"/>
</dbReference>
<dbReference type="Pfam" id="PF00083">
    <property type="entry name" value="Sugar_tr"/>
    <property type="match status" value="1"/>
</dbReference>
<feature type="transmembrane region" description="Helical" evidence="9">
    <location>
        <begin position="364"/>
        <end position="384"/>
    </location>
</feature>
<feature type="transmembrane region" description="Helical" evidence="9">
    <location>
        <begin position="309"/>
        <end position="330"/>
    </location>
</feature>
<dbReference type="InterPro" id="IPR005829">
    <property type="entry name" value="Sugar_transporter_CS"/>
</dbReference>
<comment type="similarity">
    <text evidence="2 8">Belongs to the major facilitator superfamily. Sugar transporter (TC 2.A.1.1) family.</text>
</comment>
<dbReference type="PRINTS" id="PR00171">
    <property type="entry name" value="SUGRTRNSPORT"/>
</dbReference>
<feature type="transmembrane region" description="Helical" evidence="9">
    <location>
        <begin position="154"/>
        <end position="174"/>
    </location>
</feature>
<keyword evidence="4 9" id="KW-0812">Transmembrane</keyword>
<feature type="transmembrane region" description="Helical" evidence="9">
    <location>
        <begin position="336"/>
        <end position="357"/>
    </location>
</feature>
<dbReference type="InterPro" id="IPR005828">
    <property type="entry name" value="MFS_sugar_transport-like"/>
</dbReference>
<dbReference type="EMBL" id="SOZI01000075">
    <property type="protein sequence ID" value="TNY20137.1"/>
    <property type="molecule type" value="Genomic_DNA"/>
</dbReference>
<organism evidence="11 12">
    <name type="scientific">Rhodotorula diobovata</name>
    <dbReference type="NCBI Taxonomy" id="5288"/>
    <lineage>
        <taxon>Eukaryota</taxon>
        <taxon>Fungi</taxon>
        <taxon>Dikarya</taxon>
        <taxon>Basidiomycota</taxon>
        <taxon>Pucciniomycotina</taxon>
        <taxon>Microbotryomycetes</taxon>
        <taxon>Sporidiobolales</taxon>
        <taxon>Sporidiobolaceae</taxon>
        <taxon>Rhodotorula</taxon>
    </lineage>
</organism>
<evidence type="ECO:0000256" key="1">
    <source>
        <dbReference type="ARBA" id="ARBA00004141"/>
    </source>
</evidence>
<feature type="transmembrane region" description="Helical" evidence="9">
    <location>
        <begin position="180"/>
        <end position="202"/>
    </location>
</feature>
<dbReference type="OrthoDB" id="2544694at2759"/>
<evidence type="ECO:0000256" key="9">
    <source>
        <dbReference type="SAM" id="Phobius"/>
    </source>
</evidence>
<evidence type="ECO:0000256" key="8">
    <source>
        <dbReference type="RuleBase" id="RU003346"/>
    </source>
</evidence>
<comment type="catalytic activity">
    <reaction evidence="7">
        <text>myo-inositol(out) + H(+)(out) = myo-inositol(in) + H(+)(in)</text>
        <dbReference type="Rhea" id="RHEA:60364"/>
        <dbReference type="ChEBI" id="CHEBI:15378"/>
        <dbReference type="ChEBI" id="CHEBI:17268"/>
    </reaction>
</comment>
<evidence type="ECO:0000256" key="6">
    <source>
        <dbReference type="ARBA" id="ARBA00023136"/>
    </source>
</evidence>
<keyword evidence="12" id="KW-1185">Reference proteome</keyword>
<dbReference type="PROSITE" id="PS50850">
    <property type="entry name" value="MFS"/>
    <property type="match status" value="1"/>
</dbReference>
<evidence type="ECO:0000256" key="7">
    <source>
        <dbReference type="ARBA" id="ARBA00049119"/>
    </source>
</evidence>
<evidence type="ECO:0000313" key="12">
    <source>
        <dbReference type="Proteomes" id="UP000311382"/>
    </source>
</evidence>
<gene>
    <name evidence="11" type="ORF">DMC30DRAFT_398547</name>
</gene>
<dbReference type="STRING" id="5288.A0A5C5FTB3"/>
<dbReference type="InterPro" id="IPR036259">
    <property type="entry name" value="MFS_trans_sf"/>
</dbReference>
<dbReference type="AlphaFoldDB" id="A0A5C5FTB3"/>
<evidence type="ECO:0000259" key="10">
    <source>
        <dbReference type="PROSITE" id="PS50850"/>
    </source>
</evidence>
<evidence type="ECO:0000256" key="3">
    <source>
        <dbReference type="ARBA" id="ARBA00022448"/>
    </source>
</evidence>
<feature type="transmembrane region" description="Helical" evidence="9">
    <location>
        <begin position="404"/>
        <end position="422"/>
    </location>
</feature>
<keyword evidence="6 9" id="KW-0472">Membrane</keyword>
<feature type="transmembrane region" description="Helical" evidence="9">
    <location>
        <begin position="434"/>
        <end position="452"/>
    </location>
</feature>
<feature type="transmembrane region" description="Helical" evidence="9">
    <location>
        <begin position="62"/>
        <end position="84"/>
    </location>
</feature>
<evidence type="ECO:0000313" key="11">
    <source>
        <dbReference type="EMBL" id="TNY20137.1"/>
    </source>
</evidence>
<dbReference type="PANTHER" id="PTHR48022:SF28">
    <property type="entry name" value="MAJOR FACILITATOR SUPERFAMILY (MFS) PROFILE DOMAIN-CONTAINING PROTEIN-RELATED"/>
    <property type="match status" value="1"/>
</dbReference>
<comment type="subcellular location">
    <subcellularLocation>
        <location evidence="1">Membrane</location>
        <topology evidence="1">Multi-pass membrane protein</topology>
    </subcellularLocation>
</comment>
<evidence type="ECO:0000256" key="4">
    <source>
        <dbReference type="ARBA" id="ARBA00022692"/>
    </source>
</evidence>
<dbReference type="InterPro" id="IPR003663">
    <property type="entry name" value="Sugar/inositol_transpt"/>
</dbReference>
<comment type="caution">
    <text evidence="11">The sequence shown here is derived from an EMBL/GenBank/DDBJ whole genome shotgun (WGS) entry which is preliminary data.</text>
</comment>
<name>A0A5C5FTB3_9BASI</name>
<keyword evidence="5 9" id="KW-1133">Transmembrane helix</keyword>
<dbReference type="PANTHER" id="PTHR48022">
    <property type="entry name" value="PLASTIDIC GLUCOSE TRANSPORTER 4"/>
    <property type="match status" value="1"/>
</dbReference>
<evidence type="ECO:0000256" key="2">
    <source>
        <dbReference type="ARBA" id="ARBA00010992"/>
    </source>
</evidence>
<dbReference type="PROSITE" id="PS00217">
    <property type="entry name" value="SUGAR_TRANSPORT_2"/>
    <property type="match status" value="1"/>
</dbReference>
<dbReference type="Proteomes" id="UP000311382">
    <property type="component" value="Unassembled WGS sequence"/>
</dbReference>
<protein>
    <submittedName>
        <fullName evidence="11">General substrate transporter</fullName>
    </submittedName>
</protein>
<keyword evidence="3 8" id="KW-0813">Transport</keyword>
<feature type="transmembrane region" description="Helical" evidence="9">
    <location>
        <begin position="122"/>
        <end position="142"/>
    </location>
</feature>
<dbReference type="GO" id="GO:0016020">
    <property type="term" value="C:membrane"/>
    <property type="evidence" value="ECO:0007669"/>
    <property type="project" value="UniProtKB-SubCell"/>
</dbReference>
<proteinExistence type="inferred from homology"/>
<dbReference type="NCBIfam" id="TIGR00879">
    <property type="entry name" value="SP"/>
    <property type="match status" value="1"/>
</dbReference>
<reference evidence="11 12" key="1">
    <citation type="submission" date="2019-03" db="EMBL/GenBank/DDBJ databases">
        <title>Rhodosporidium diobovatum UCD-FST 08-225 genome sequencing, assembly, and annotation.</title>
        <authorList>
            <person name="Fakankun I.U."/>
            <person name="Fristensky B."/>
            <person name="Levin D.B."/>
        </authorList>
    </citation>
    <scope>NUCLEOTIDE SEQUENCE [LARGE SCALE GENOMIC DNA]</scope>
    <source>
        <strain evidence="11 12">UCD-FST 08-225</strain>
    </source>
</reference>
<dbReference type="Gene3D" id="1.20.1250.20">
    <property type="entry name" value="MFS general substrate transporter like domains"/>
    <property type="match status" value="1"/>
</dbReference>
<accession>A0A5C5FTB3</accession>
<dbReference type="InterPro" id="IPR020846">
    <property type="entry name" value="MFS_dom"/>
</dbReference>